<evidence type="ECO:0000313" key="5">
    <source>
        <dbReference type="EMBL" id="GBL59446.1"/>
    </source>
</evidence>
<dbReference type="EMBL" id="BGPR01151452">
    <property type="protein sequence ID" value="GBL59336.1"/>
    <property type="molecule type" value="Genomic_DNA"/>
</dbReference>
<dbReference type="Proteomes" id="UP000499080">
    <property type="component" value="Unassembled WGS sequence"/>
</dbReference>
<organism evidence="2 6">
    <name type="scientific">Araneus ventricosus</name>
    <name type="common">Orbweaver spider</name>
    <name type="synonym">Epeira ventricosa</name>
    <dbReference type="NCBI Taxonomy" id="182803"/>
    <lineage>
        <taxon>Eukaryota</taxon>
        <taxon>Metazoa</taxon>
        <taxon>Ecdysozoa</taxon>
        <taxon>Arthropoda</taxon>
        <taxon>Chelicerata</taxon>
        <taxon>Arachnida</taxon>
        <taxon>Araneae</taxon>
        <taxon>Araneomorphae</taxon>
        <taxon>Entelegynae</taxon>
        <taxon>Araneoidea</taxon>
        <taxon>Araneidae</taxon>
        <taxon>Araneus</taxon>
    </lineage>
</organism>
<feature type="region of interest" description="Disordered" evidence="1">
    <location>
        <begin position="1"/>
        <end position="33"/>
    </location>
</feature>
<name>A0A4Y1ZNF3_ARAVE</name>
<dbReference type="EMBL" id="BGPR01151473">
    <property type="protein sequence ID" value="GBL59446.1"/>
    <property type="molecule type" value="Genomic_DNA"/>
</dbReference>
<dbReference type="EMBL" id="BGPR01151468">
    <property type="protein sequence ID" value="GBL59420.1"/>
    <property type="molecule type" value="Genomic_DNA"/>
</dbReference>
<sequence length="88" mass="9637">MDLATLNRGQMKRTTPELAPLLQSSAPHPQEDIGPLRMLCRATGPILGGSSVDSGLESGTLCLRNRDLTTGPPWPYITFFMHTMVEQL</sequence>
<evidence type="ECO:0000313" key="2">
    <source>
        <dbReference type="EMBL" id="GBL59336.1"/>
    </source>
</evidence>
<evidence type="ECO:0000256" key="1">
    <source>
        <dbReference type="SAM" id="MobiDB-lite"/>
    </source>
</evidence>
<gene>
    <name evidence="3" type="ORF">AVEN_113093_1</name>
    <name evidence="4" type="ORF">AVEN_159991_1</name>
    <name evidence="5" type="ORF">AVEN_180989_1</name>
    <name evidence="2" type="ORF">AVEN_52376_1</name>
</gene>
<evidence type="ECO:0000313" key="3">
    <source>
        <dbReference type="EMBL" id="GBL59392.1"/>
    </source>
</evidence>
<evidence type="ECO:0000313" key="4">
    <source>
        <dbReference type="EMBL" id="GBL59420.1"/>
    </source>
</evidence>
<evidence type="ECO:0000313" key="6">
    <source>
        <dbReference type="Proteomes" id="UP000499080"/>
    </source>
</evidence>
<comment type="caution">
    <text evidence="2">The sequence shown here is derived from an EMBL/GenBank/DDBJ whole genome shotgun (WGS) entry which is preliminary data.</text>
</comment>
<keyword evidence="6" id="KW-1185">Reference proteome</keyword>
<accession>A0A4Y1ZNF3</accession>
<protein>
    <submittedName>
        <fullName evidence="2">Uncharacterized protein</fullName>
    </submittedName>
</protein>
<dbReference type="EMBL" id="BGPR01151462">
    <property type="protein sequence ID" value="GBL59392.1"/>
    <property type="molecule type" value="Genomic_DNA"/>
</dbReference>
<proteinExistence type="predicted"/>
<dbReference type="AlphaFoldDB" id="A0A4Y1ZNF3"/>
<reference evidence="2 6" key="1">
    <citation type="journal article" date="2019" name="Sci. Rep.">
        <title>Orb-weaving spider Araneus ventricosus genome elucidates the spidroin gene catalogue.</title>
        <authorList>
            <person name="Kono N."/>
            <person name="Nakamura H."/>
            <person name="Ohtoshi R."/>
            <person name="Moran D.A.P."/>
            <person name="Shinohara A."/>
            <person name="Yoshida Y."/>
            <person name="Fujiwara M."/>
            <person name="Mori M."/>
            <person name="Tomita M."/>
            <person name="Arakawa K."/>
        </authorList>
    </citation>
    <scope>NUCLEOTIDE SEQUENCE [LARGE SCALE GENOMIC DNA]</scope>
</reference>